<dbReference type="Gene3D" id="1.20.1270.360">
    <property type="match status" value="1"/>
</dbReference>
<gene>
    <name evidence="1" type="ORF">NMK_2657</name>
</gene>
<dbReference type="Proteomes" id="UP000245081">
    <property type="component" value="Unassembled WGS sequence"/>
</dbReference>
<dbReference type="AlphaFoldDB" id="A0A2R5FA18"/>
<keyword evidence="2" id="KW-1185">Reference proteome</keyword>
<organism evidence="1 2">
    <name type="scientific">Novimethylophilus kurashikiensis</name>
    <dbReference type="NCBI Taxonomy" id="1825523"/>
    <lineage>
        <taxon>Bacteria</taxon>
        <taxon>Pseudomonadati</taxon>
        <taxon>Pseudomonadota</taxon>
        <taxon>Betaproteobacteria</taxon>
        <taxon>Nitrosomonadales</taxon>
        <taxon>Methylophilaceae</taxon>
        <taxon>Novimethylophilus</taxon>
    </lineage>
</organism>
<dbReference type="EMBL" id="BDOQ01000013">
    <property type="protein sequence ID" value="GBG15056.1"/>
    <property type="molecule type" value="Genomic_DNA"/>
</dbReference>
<proteinExistence type="predicted"/>
<dbReference type="InterPro" id="IPR005560">
    <property type="entry name" value="Csp_YhjQ"/>
</dbReference>
<accession>A0A2R5FA18</accession>
<sequence length="114" mass="12554">MTQQATTTHQNMQSCIDISFHCHQTCLQTAMNHCLDTGGKLVDSEHFRLMMNCAEICQVCANFQLTNSAFCVQICKLCADVCEACADDCEKLGGMDGCVKACRECAQCCRKLVV</sequence>
<dbReference type="InterPro" id="IPR044543">
    <property type="entry name" value="YHJQ-like"/>
</dbReference>
<dbReference type="OrthoDB" id="5396211at2"/>
<dbReference type="Pfam" id="PF03860">
    <property type="entry name" value="Csp"/>
    <property type="match status" value="1"/>
</dbReference>
<dbReference type="PANTHER" id="PTHR37310">
    <property type="entry name" value="CYTOPLASMIC PROTEIN-RELATED"/>
    <property type="match status" value="1"/>
</dbReference>
<dbReference type="RefSeq" id="WP_109016220.1">
    <property type="nucleotide sequence ID" value="NZ_BDOQ01000013.1"/>
</dbReference>
<evidence type="ECO:0000313" key="1">
    <source>
        <dbReference type="EMBL" id="GBG15056.1"/>
    </source>
</evidence>
<comment type="caution">
    <text evidence="1">The sequence shown here is derived from an EMBL/GenBank/DDBJ whole genome shotgun (WGS) entry which is preliminary data.</text>
</comment>
<name>A0A2R5FA18_9PROT</name>
<dbReference type="PANTHER" id="PTHR37310:SF1">
    <property type="entry name" value="CYTOPLASMIC PROTEIN"/>
    <property type="match status" value="1"/>
</dbReference>
<protein>
    <submittedName>
        <fullName evidence="1">Ferredoxin</fullName>
    </submittedName>
</protein>
<dbReference type="CDD" id="cd08026">
    <property type="entry name" value="DUF326"/>
    <property type="match status" value="1"/>
</dbReference>
<evidence type="ECO:0000313" key="2">
    <source>
        <dbReference type="Proteomes" id="UP000245081"/>
    </source>
</evidence>
<reference evidence="1 2" key="1">
    <citation type="journal article" date="2018" name="Environ. Microbiol.">
        <title>Isolation and genomic characterization of Novimethylophilus kurashikiensis gen. nov. sp. nov., a new lanthanide-dependent methylotrophic species of Methylophilaceae.</title>
        <authorList>
            <person name="Lv H."/>
            <person name="Sahin N."/>
            <person name="Tani A."/>
        </authorList>
    </citation>
    <scope>NUCLEOTIDE SEQUENCE [LARGE SCALE GENOMIC DNA]</scope>
    <source>
        <strain evidence="1 2">La2-4</strain>
    </source>
</reference>